<organism evidence="1 2">
    <name type="scientific">Catharanthus roseus</name>
    <name type="common">Madagascar periwinkle</name>
    <name type="synonym">Vinca rosea</name>
    <dbReference type="NCBI Taxonomy" id="4058"/>
    <lineage>
        <taxon>Eukaryota</taxon>
        <taxon>Viridiplantae</taxon>
        <taxon>Streptophyta</taxon>
        <taxon>Embryophyta</taxon>
        <taxon>Tracheophyta</taxon>
        <taxon>Spermatophyta</taxon>
        <taxon>Magnoliopsida</taxon>
        <taxon>eudicotyledons</taxon>
        <taxon>Gunneridae</taxon>
        <taxon>Pentapetalae</taxon>
        <taxon>asterids</taxon>
        <taxon>lamiids</taxon>
        <taxon>Gentianales</taxon>
        <taxon>Apocynaceae</taxon>
        <taxon>Rauvolfioideae</taxon>
        <taxon>Vinceae</taxon>
        <taxon>Catharanthinae</taxon>
        <taxon>Catharanthus</taxon>
    </lineage>
</organism>
<reference evidence="2" key="1">
    <citation type="journal article" date="2023" name="Nat. Plants">
        <title>Single-cell RNA sequencing provides a high-resolution roadmap for understanding the multicellular compartmentation of specialized metabolism.</title>
        <authorList>
            <person name="Sun S."/>
            <person name="Shen X."/>
            <person name="Li Y."/>
            <person name="Li Y."/>
            <person name="Wang S."/>
            <person name="Li R."/>
            <person name="Zhang H."/>
            <person name="Shen G."/>
            <person name="Guo B."/>
            <person name="Wei J."/>
            <person name="Xu J."/>
            <person name="St-Pierre B."/>
            <person name="Chen S."/>
            <person name="Sun C."/>
        </authorList>
    </citation>
    <scope>NUCLEOTIDE SEQUENCE [LARGE SCALE GENOMIC DNA]</scope>
</reference>
<evidence type="ECO:0000313" key="1">
    <source>
        <dbReference type="EMBL" id="KAI5672149.1"/>
    </source>
</evidence>
<accession>A0ACC0BHM9</accession>
<sequence>MINSGPQLKQDEERLRSSYQISTSSNTMVRTHGRRVAAKHVTEYQFSIIQTNILTKKHILAAWSTDYRFWKLTSPFMSSSAISNNVNWQRQRQLRPPTGAITTIPATYDDR</sequence>
<protein>
    <submittedName>
        <fullName evidence="1">Uncharacterized protein</fullName>
    </submittedName>
</protein>
<dbReference type="EMBL" id="CM044703">
    <property type="protein sequence ID" value="KAI5672149.1"/>
    <property type="molecule type" value="Genomic_DNA"/>
</dbReference>
<proteinExistence type="predicted"/>
<keyword evidence="2" id="KW-1185">Reference proteome</keyword>
<evidence type="ECO:0000313" key="2">
    <source>
        <dbReference type="Proteomes" id="UP001060085"/>
    </source>
</evidence>
<comment type="caution">
    <text evidence="1">The sequence shown here is derived from an EMBL/GenBank/DDBJ whole genome shotgun (WGS) entry which is preliminary data.</text>
</comment>
<name>A0ACC0BHM9_CATRO</name>
<dbReference type="Proteomes" id="UP001060085">
    <property type="component" value="Linkage Group LG03"/>
</dbReference>
<gene>
    <name evidence="1" type="ORF">M9H77_12513</name>
</gene>